<feature type="domain" description="AAA+ ATPase" evidence="3">
    <location>
        <begin position="82"/>
        <end position="236"/>
    </location>
</feature>
<dbReference type="InterPro" id="IPR004487">
    <property type="entry name" value="Clp_protease_ATP-bd_su_ClpX"/>
</dbReference>
<dbReference type="PANTHER" id="PTHR48102">
    <property type="entry name" value="ATP-DEPENDENT CLP PROTEASE ATP-BINDING SUBUNIT CLPX-LIKE, MITOCHONDRIAL-RELATED"/>
    <property type="match status" value="1"/>
</dbReference>
<dbReference type="InterPro" id="IPR003593">
    <property type="entry name" value="AAA+_ATPase"/>
</dbReference>
<evidence type="ECO:0000256" key="2">
    <source>
        <dbReference type="ARBA" id="ARBA00022840"/>
    </source>
</evidence>
<dbReference type="AlphaFoldDB" id="A0A9P8Q0Y3"/>
<dbReference type="OrthoDB" id="1721884at2759"/>
<dbReference type="GO" id="GO:0051603">
    <property type="term" value="P:proteolysis involved in protein catabolic process"/>
    <property type="evidence" value="ECO:0007669"/>
    <property type="project" value="TreeGrafter"/>
</dbReference>
<dbReference type="EMBL" id="JAEUBF010000039">
    <property type="protein sequence ID" value="KAH3680814.1"/>
    <property type="molecule type" value="Genomic_DNA"/>
</dbReference>
<dbReference type="InterPro" id="IPR019489">
    <property type="entry name" value="Clp_ATPase_C"/>
</dbReference>
<dbReference type="Pfam" id="PF07724">
    <property type="entry name" value="AAA_2"/>
    <property type="match status" value="1"/>
</dbReference>
<dbReference type="Pfam" id="PF10431">
    <property type="entry name" value="ClpB_D2-small"/>
    <property type="match status" value="1"/>
</dbReference>
<dbReference type="SMART" id="SM01086">
    <property type="entry name" value="ClpB_D2-small"/>
    <property type="match status" value="1"/>
</dbReference>
<dbReference type="GO" id="GO:0140662">
    <property type="term" value="F:ATP-dependent protein folding chaperone"/>
    <property type="evidence" value="ECO:0007669"/>
    <property type="project" value="InterPro"/>
</dbReference>
<feature type="domain" description="Clp ATPase C-terminal" evidence="4">
    <location>
        <begin position="277"/>
        <end position="362"/>
    </location>
</feature>
<dbReference type="NCBIfam" id="NF003745">
    <property type="entry name" value="PRK05342.1"/>
    <property type="match status" value="1"/>
</dbReference>
<proteinExistence type="predicted"/>
<reference evidence="5" key="1">
    <citation type="journal article" date="2021" name="Open Biol.">
        <title>Shared evolutionary footprints suggest mitochondrial oxidative damage underlies multiple complex I losses in fungi.</title>
        <authorList>
            <person name="Schikora-Tamarit M.A."/>
            <person name="Marcet-Houben M."/>
            <person name="Nosek J."/>
            <person name="Gabaldon T."/>
        </authorList>
    </citation>
    <scope>NUCLEOTIDE SEQUENCE</scope>
    <source>
        <strain evidence="5">CBS6341</strain>
    </source>
</reference>
<keyword evidence="6" id="KW-1185">Reference proteome</keyword>
<keyword evidence="2" id="KW-0067">ATP-binding</keyword>
<dbReference type="InterPro" id="IPR027417">
    <property type="entry name" value="P-loop_NTPase"/>
</dbReference>
<evidence type="ECO:0000259" key="3">
    <source>
        <dbReference type="SMART" id="SM00382"/>
    </source>
</evidence>
<dbReference type="GO" id="GO:0005759">
    <property type="term" value="C:mitochondrial matrix"/>
    <property type="evidence" value="ECO:0007669"/>
    <property type="project" value="TreeGrafter"/>
</dbReference>
<dbReference type="Gene3D" id="3.40.50.300">
    <property type="entry name" value="P-loop containing nucleotide triphosphate hydrolases"/>
    <property type="match status" value="1"/>
</dbReference>
<organism evidence="5 6">
    <name type="scientific">Wickerhamomyces mucosus</name>
    <dbReference type="NCBI Taxonomy" id="1378264"/>
    <lineage>
        <taxon>Eukaryota</taxon>
        <taxon>Fungi</taxon>
        <taxon>Dikarya</taxon>
        <taxon>Ascomycota</taxon>
        <taxon>Saccharomycotina</taxon>
        <taxon>Saccharomycetes</taxon>
        <taxon>Phaffomycetales</taxon>
        <taxon>Wickerhamomycetaceae</taxon>
        <taxon>Wickerhamomyces</taxon>
    </lineage>
</organism>
<evidence type="ECO:0008006" key="7">
    <source>
        <dbReference type="Google" id="ProtNLM"/>
    </source>
</evidence>
<dbReference type="InterPro" id="IPR050052">
    <property type="entry name" value="ATP-dep_Clp_protease_ClpX"/>
</dbReference>
<dbReference type="GO" id="GO:0016887">
    <property type="term" value="F:ATP hydrolysis activity"/>
    <property type="evidence" value="ECO:0007669"/>
    <property type="project" value="InterPro"/>
</dbReference>
<accession>A0A9P8Q0Y3</accession>
<dbReference type="Proteomes" id="UP000769528">
    <property type="component" value="Unassembled WGS sequence"/>
</dbReference>
<dbReference type="SUPFAM" id="SSF52540">
    <property type="entry name" value="P-loop containing nucleoside triphosphate hydrolases"/>
    <property type="match status" value="1"/>
</dbReference>
<dbReference type="PANTHER" id="PTHR48102:SF7">
    <property type="entry name" value="ATP-DEPENDENT CLP PROTEASE ATP-BINDING SUBUNIT CLPX-LIKE, MITOCHONDRIAL"/>
    <property type="match status" value="1"/>
</dbReference>
<gene>
    <name evidence="5" type="ORF">WICMUC_000165</name>
</gene>
<protein>
    <recommendedName>
        <fullName evidence="7">AAA+ ATPase domain-containing protein</fullName>
    </recommendedName>
</protein>
<dbReference type="GO" id="GO:0051082">
    <property type="term" value="F:unfolded protein binding"/>
    <property type="evidence" value="ECO:0007669"/>
    <property type="project" value="InterPro"/>
</dbReference>
<evidence type="ECO:0000313" key="6">
    <source>
        <dbReference type="Proteomes" id="UP000769528"/>
    </source>
</evidence>
<dbReference type="GO" id="GO:0005524">
    <property type="term" value="F:ATP binding"/>
    <property type="evidence" value="ECO:0007669"/>
    <property type="project" value="UniProtKB-KW"/>
</dbReference>
<sequence>MYKFNNNLYTRILSRQNFIKFYSTKSNGYSTNESIKIPSPKILKNHLDNYIIGQDLSKKVISVAVYNHYLRINQKHDDLELHKSNILLLGPSGSGKTLIAKTLAKIINVPYTIIDCTQLTQTGYIGDNVEICIEKLLINSNYDSIKTSNGIIILDEIDKLSKPLKSSGLKDISGEGVQQSLLKLIEGTNVHLQIKKPIDNNKTSSKNFIIDTSNILFISMGAFVGLDNHITKRLIKSGISINNDEILNYIKPQDLINYGIIPELIGRIPIITGFNQLNQNDLLSILTEPKNSLINQYKYIFKQFNVELIITKLALIKISKLAYDEGIGARGLRSIMERLLLHVNYECPDNSKISIVLIDSEFVDNLNSDSNLMAKYYSKDEIFKFIEDLSKEDEQQAMEFSKENNI</sequence>
<evidence type="ECO:0000256" key="1">
    <source>
        <dbReference type="ARBA" id="ARBA00022741"/>
    </source>
</evidence>
<comment type="caution">
    <text evidence="5">The sequence shown here is derived from an EMBL/GenBank/DDBJ whole genome shotgun (WGS) entry which is preliminary data.</text>
</comment>
<evidence type="ECO:0000259" key="4">
    <source>
        <dbReference type="SMART" id="SM01086"/>
    </source>
</evidence>
<evidence type="ECO:0000313" key="5">
    <source>
        <dbReference type="EMBL" id="KAH3680814.1"/>
    </source>
</evidence>
<dbReference type="InterPro" id="IPR003959">
    <property type="entry name" value="ATPase_AAA_core"/>
</dbReference>
<keyword evidence="1" id="KW-0547">Nucleotide-binding</keyword>
<reference evidence="5" key="2">
    <citation type="submission" date="2021-01" db="EMBL/GenBank/DDBJ databases">
        <authorList>
            <person name="Schikora-Tamarit M.A."/>
        </authorList>
    </citation>
    <scope>NUCLEOTIDE SEQUENCE</scope>
    <source>
        <strain evidence="5">CBS6341</strain>
    </source>
</reference>
<dbReference type="SMART" id="SM00382">
    <property type="entry name" value="AAA"/>
    <property type="match status" value="1"/>
</dbReference>
<dbReference type="FunFam" id="1.10.8.60:FF:000002">
    <property type="entry name" value="ATP-dependent Clp protease ATP-binding subunit ClpX"/>
    <property type="match status" value="1"/>
</dbReference>
<dbReference type="NCBIfam" id="TIGR00382">
    <property type="entry name" value="clpX"/>
    <property type="match status" value="1"/>
</dbReference>
<dbReference type="Gene3D" id="1.10.8.60">
    <property type="match status" value="1"/>
</dbReference>
<name>A0A9P8Q0Y3_9ASCO</name>